<reference evidence="2 3" key="1">
    <citation type="submission" date="2024-09" db="EMBL/GenBank/DDBJ databases">
        <authorList>
            <person name="Sun Q."/>
            <person name="Mori K."/>
        </authorList>
    </citation>
    <scope>NUCLEOTIDE SEQUENCE [LARGE SCALE GENOMIC DNA]</scope>
    <source>
        <strain evidence="2 3">JCM 11411</strain>
    </source>
</reference>
<name>A0ABV5XG62_9NOCA</name>
<evidence type="ECO:0000256" key="1">
    <source>
        <dbReference type="SAM" id="MobiDB-lite"/>
    </source>
</evidence>
<feature type="region of interest" description="Disordered" evidence="1">
    <location>
        <begin position="92"/>
        <end position="147"/>
    </location>
</feature>
<dbReference type="RefSeq" id="WP_230691649.1">
    <property type="nucleotide sequence ID" value="NZ_JBHMAS010000048.1"/>
</dbReference>
<evidence type="ECO:0000313" key="2">
    <source>
        <dbReference type="EMBL" id="MFB9781445.1"/>
    </source>
</evidence>
<proteinExistence type="predicted"/>
<sequence>MTQTYRPAEVFPDSTERGLRAMLAALDDALAAIADAREELRGVYTAPRTYPEELELFLAAEADNQDITTHLADAARDIRAALAILHTTPNAAVSNSSASLRPHTHKVTAAADVRRTNERALQNPHKQRKGELAGGLRTAAKRPYTDE</sequence>
<evidence type="ECO:0000313" key="3">
    <source>
        <dbReference type="Proteomes" id="UP001589587"/>
    </source>
</evidence>
<dbReference type="Proteomes" id="UP001589587">
    <property type="component" value="Unassembled WGS sequence"/>
</dbReference>
<dbReference type="EMBL" id="JBHMAS010000048">
    <property type="protein sequence ID" value="MFB9781445.1"/>
    <property type="molecule type" value="Genomic_DNA"/>
</dbReference>
<comment type="caution">
    <text evidence="2">The sequence shown here is derived from an EMBL/GenBank/DDBJ whole genome shotgun (WGS) entry which is preliminary data.</text>
</comment>
<keyword evidence="3" id="KW-1185">Reference proteome</keyword>
<organism evidence="2 3">
    <name type="scientific">Rhodococcus baikonurensis</name>
    <dbReference type="NCBI Taxonomy" id="172041"/>
    <lineage>
        <taxon>Bacteria</taxon>
        <taxon>Bacillati</taxon>
        <taxon>Actinomycetota</taxon>
        <taxon>Actinomycetes</taxon>
        <taxon>Mycobacteriales</taxon>
        <taxon>Nocardiaceae</taxon>
        <taxon>Rhodococcus</taxon>
        <taxon>Rhodococcus erythropolis group</taxon>
    </lineage>
</organism>
<evidence type="ECO:0008006" key="4">
    <source>
        <dbReference type="Google" id="ProtNLM"/>
    </source>
</evidence>
<gene>
    <name evidence="2" type="ORF">ACFFQ6_17285</name>
</gene>
<accession>A0ABV5XG62</accession>
<protein>
    <recommendedName>
        <fullName evidence="4">PE family protein</fullName>
    </recommendedName>
</protein>